<keyword evidence="4" id="KW-1133">Transmembrane helix</keyword>
<comment type="similarity">
    <text evidence="2">Belongs to the major facilitator superfamily. Monocarboxylate porter (TC 2.A.1.13) family.</text>
</comment>
<feature type="compositionally biased region" description="Basic and acidic residues" evidence="3">
    <location>
        <begin position="1"/>
        <end position="11"/>
    </location>
</feature>
<feature type="region of interest" description="Disordered" evidence="3">
    <location>
        <begin position="1"/>
        <end position="37"/>
    </location>
</feature>
<feature type="transmembrane region" description="Helical" evidence="4">
    <location>
        <begin position="340"/>
        <end position="366"/>
    </location>
</feature>
<evidence type="ECO:0000313" key="6">
    <source>
        <dbReference type="EMBL" id="KAF2996517.1"/>
    </source>
</evidence>
<feature type="transmembrane region" description="Helical" evidence="4">
    <location>
        <begin position="90"/>
        <end position="112"/>
    </location>
</feature>
<dbReference type="EMBL" id="SWKU01000027">
    <property type="protein sequence ID" value="KAF2996517.1"/>
    <property type="molecule type" value="Genomic_DNA"/>
</dbReference>
<feature type="transmembrane region" description="Helical" evidence="4">
    <location>
        <begin position="208"/>
        <end position="228"/>
    </location>
</feature>
<dbReference type="InterPro" id="IPR036259">
    <property type="entry name" value="MFS_trans_sf"/>
</dbReference>
<comment type="caution">
    <text evidence="6">The sequence shown here is derived from an EMBL/GenBank/DDBJ whole genome shotgun (WGS) entry which is preliminary data.</text>
</comment>
<dbReference type="PANTHER" id="PTHR11360:SF234">
    <property type="entry name" value="MFS-TYPE TRANSPORTER DBAD-RELATED"/>
    <property type="match status" value="1"/>
</dbReference>
<feature type="transmembrane region" description="Helical" evidence="4">
    <location>
        <begin position="117"/>
        <end position="135"/>
    </location>
</feature>
<gene>
    <name evidence="6" type="ORF">E8E13_006081</name>
</gene>
<feature type="transmembrane region" description="Helical" evidence="4">
    <location>
        <begin position="316"/>
        <end position="334"/>
    </location>
</feature>
<dbReference type="InterPro" id="IPR011701">
    <property type="entry name" value="MFS"/>
</dbReference>
<dbReference type="AlphaFoldDB" id="A0A9P4T6B4"/>
<sequence>MTLSNDIEKPSSKSSSDTPADVEMMTAPKAPAPSGPLGVGPPPNGGWKAWSQVVGGFFLMFNTWGLTNAFGVFQTYYATTLIPESSTSDIAWIGSLQGFLMLIIAVICGWALDAGHFFVLATVGLFFQVFGMMMTSLSSEYYQIVLAQGVCVGIGSGCFLVCAFTIVGTYFSTRRSYAMGLTATGSSVGGIIYPVIIRQLISQAGFPWAVRAMGFVVLGTLAISIALLRPRMPPKKLGPLIDLSALRDIPYAFFLASMLFTYMGLYIPFFYITDYALSLGIDKDIAFYTLIIMSAGSIPGRILPPYFADKIGNVNVMLPATLICALLLFCWIAVTSLAGLIVVSVLFGFFSGAAQALIPSVVVWLAPDLSKAGVRIGMTLFMCGLGLLVGSPIGGAIIGVQSSLGHQTYWGVLLWGACTVSLGAMSLLVTRTLKVGWDIFVKA</sequence>
<dbReference type="SUPFAM" id="SSF103473">
    <property type="entry name" value="MFS general substrate transporter"/>
    <property type="match status" value="1"/>
</dbReference>
<dbReference type="Pfam" id="PF07690">
    <property type="entry name" value="MFS_1"/>
    <property type="match status" value="1"/>
</dbReference>
<dbReference type="Proteomes" id="UP000801428">
    <property type="component" value="Unassembled WGS sequence"/>
</dbReference>
<dbReference type="PROSITE" id="PS50850">
    <property type="entry name" value="MFS"/>
    <property type="match status" value="1"/>
</dbReference>
<accession>A0A9P4T6B4</accession>
<feature type="domain" description="Major facilitator superfamily (MFS) profile" evidence="5">
    <location>
        <begin position="48"/>
        <end position="434"/>
    </location>
</feature>
<feature type="transmembrane region" description="Helical" evidence="4">
    <location>
        <begin position="57"/>
        <end position="78"/>
    </location>
</feature>
<keyword evidence="4" id="KW-0812">Transmembrane</keyword>
<feature type="transmembrane region" description="Helical" evidence="4">
    <location>
        <begin position="378"/>
        <end position="400"/>
    </location>
</feature>
<dbReference type="OrthoDB" id="6509908at2759"/>
<evidence type="ECO:0000256" key="2">
    <source>
        <dbReference type="ARBA" id="ARBA00006727"/>
    </source>
</evidence>
<evidence type="ECO:0000256" key="1">
    <source>
        <dbReference type="ARBA" id="ARBA00004141"/>
    </source>
</evidence>
<comment type="subcellular location">
    <subcellularLocation>
        <location evidence="1">Membrane</location>
        <topology evidence="1">Multi-pass membrane protein</topology>
    </subcellularLocation>
</comment>
<feature type="transmembrane region" description="Helical" evidence="4">
    <location>
        <begin position="177"/>
        <end position="196"/>
    </location>
</feature>
<protein>
    <recommendedName>
        <fullName evidence="5">Major facilitator superfamily (MFS) profile domain-containing protein</fullName>
    </recommendedName>
</protein>
<evidence type="ECO:0000313" key="7">
    <source>
        <dbReference type="Proteomes" id="UP000801428"/>
    </source>
</evidence>
<keyword evidence="7" id="KW-1185">Reference proteome</keyword>
<evidence type="ECO:0000256" key="3">
    <source>
        <dbReference type="SAM" id="MobiDB-lite"/>
    </source>
</evidence>
<feature type="transmembrane region" description="Helical" evidence="4">
    <location>
        <begin position="249"/>
        <end position="273"/>
    </location>
</feature>
<dbReference type="GO" id="GO:0022857">
    <property type="term" value="F:transmembrane transporter activity"/>
    <property type="evidence" value="ECO:0007669"/>
    <property type="project" value="InterPro"/>
</dbReference>
<proteinExistence type="inferred from homology"/>
<evidence type="ECO:0000256" key="4">
    <source>
        <dbReference type="SAM" id="Phobius"/>
    </source>
</evidence>
<feature type="transmembrane region" description="Helical" evidence="4">
    <location>
        <begin position="412"/>
        <end position="430"/>
    </location>
</feature>
<dbReference type="InterPro" id="IPR050327">
    <property type="entry name" value="Proton-linked_MCT"/>
</dbReference>
<dbReference type="PANTHER" id="PTHR11360">
    <property type="entry name" value="MONOCARBOXYLATE TRANSPORTER"/>
    <property type="match status" value="1"/>
</dbReference>
<name>A0A9P4T6B4_CURKU</name>
<dbReference type="GO" id="GO:0016020">
    <property type="term" value="C:membrane"/>
    <property type="evidence" value="ECO:0007669"/>
    <property type="project" value="UniProtKB-SubCell"/>
</dbReference>
<reference evidence="6" key="1">
    <citation type="submission" date="2019-04" db="EMBL/GenBank/DDBJ databases">
        <title>Sequencing of skin fungus with MAO and IRED activity.</title>
        <authorList>
            <person name="Marsaioli A.J."/>
            <person name="Bonatto J.M.C."/>
            <person name="Reis Junior O."/>
        </authorList>
    </citation>
    <scope>NUCLEOTIDE SEQUENCE</scope>
    <source>
        <strain evidence="6">30M1</strain>
    </source>
</reference>
<feature type="transmembrane region" description="Helical" evidence="4">
    <location>
        <begin position="141"/>
        <end position="170"/>
    </location>
</feature>
<organism evidence="6 7">
    <name type="scientific">Curvularia kusanoi</name>
    <name type="common">Cochliobolus kusanoi</name>
    <dbReference type="NCBI Taxonomy" id="90978"/>
    <lineage>
        <taxon>Eukaryota</taxon>
        <taxon>Fungi</taxon>
        <taxon>Dikarya</taxon>
        <taxon>Ascomycota</taxon>
        <taxon>Pezizomycotina</taxon>
        <taxon>Dothideomycetes</taxon>
        <taxon>Pleosporomycetidae</taxon>
        <taxon>Pleosporales</taxon>
        <taxon>Pleosporineae</taxon>
        <taxon>Pleosporaceae</taxon>
        <taxon>Curvularia</taxon>
    </lineage>
</organism>
<evidence type="ECO:0000259" key="5">
    <source>
        <dbReference type="PROSITE" id="PS50850"/>
    </source>
</evidence>
<dbReference type="InterPro" id="IPR020846">
    <property type="entry name" value="MFS_dom"/>
</dbReference>
<dbReference type="Gene3D" id="1.20.1250.20">
    <property type="entry name" value="MFS general substrate transporter like domains"/>
    <property type="match status" value="2"/>
</dbReference>
<keyword evidence="4" id="KW-0472">Membrane</keyword>
<feature type="transmembrane region" description="Helical" evidence="4">
    <location>
        <begin position="285"/>
        <end position="304"/>
    </location>
</feature>